<evidence type="ECO:0000256" key="3">
    <source>
        <dbReference type="ARBA" id="ARBA00022980"/>
    </source>
</evidence>
<sequence length="245" mass="28794">MGRRQLRPSQVYQTVTTQLNHRIFRDFRVQQPAWYKVLEAIPPSETVIRPLPPQHKTANPRARRASRMFQPQQLVYEEDALRQQFYREHPWELARPRMIIETDGKDSQRYDWSKGLRQPGMPLCGECVVQRQLYFMSNGLGRDEAYDKARKEFYALRQEEQIERRIAQEEARYVGAYFGKSFLQVGMELEDVQYEAWKRWASKQIDIVRAEQNAAYTSYGTEEEAAEEDLDLLADAADETAPPPS</sequence>
<evidence type="ECO:0000313" key="7">
    <source>
        <dbReference type="EMBL" id="KAK7755777.1"/>
    </source>
</evidence>
<keyword evidence="8" id="KW-1185">Reference proteome</keyword>
<comment type="subcellular location">
    <subcellularLocation>
        <location evidence="1 6">Mitochondrion</location>
    </subcellularLocation>
</comment>
<evidence type="ECO:0000256" key="1">
    <source>
        <dbReference type="ARBA" id="ARBA00004173"/>
    </source>
</evidence>
<dbReference type="CDD" id="cd23701">
    <property type="entry name" value="At1g26750"/>
    <property type="match status" value="1"/>
</dbReference>
<keyword evidence="3 6" id="KW-0689">Ribosomal protein</keyword>
<dbReference type="PIRSF" id="PIRSF029764">
    <property type="entry name" value="RSM25"/>
    <property type="match status" value="1"/>
</dbReference>
<evidence type="ECO:0000256" key="2">
    <source>
        <dbReference type="ARBA" id="ARBA00009864"/>
    </source>
</evidence>
<keyword evidence="5 6" id="KW-0687">Ribonucleoprotein</keyword>
<dbReference type="InterPro" id="IPR016939">
    <property type="entry name" value="Ribosomal_mS23_fun"/>
</dbReference>
<dbReference type="PANTHER" id="PTHR37799:SF1">
    <property type="entry name" value="SMALL RIBOSOMAL SUBUNIT PROTEIN MS23"/>
    <property type="match status" value="1"/>
</dbReference>
<evidence type="ECO:0000256" key="5">
    <source>
        <dbReference type="ARBA" id="ARBA00023274"/>
    </source>
</evidence>
<comment type="similarity">
    <text evidence="2">Belongs to the mitochondrion-specific ribosomal protein mS23 family.</text>
</comment>
<organism evidence="7 8">
    <name type="scientific">Diatrype stigma</name>
    <dbReference type="NCBI Taxonomy" id="117547"/>
    <lineage>
        <taxon>Eukaryota</taxon>
        <taxon>Fungi</taxon>
        <taxon>Dikarya</taxon>
        <taxon>Ascomycota</taxon>
        <taxon>Pezizomycotina</taxon>
        <taxon>Sordariomycetes</taxon>
        <taxon>Xylariomycetidae</taxon>
        <taxon>Xylariales</taxon>
        <taxon>Diatrypaceae</taxon>
        <taxon>Diatrype</taxon>
    </lineage>
</organism>
<evidence type="ECO:0000313" key="8">
    <source>
        <dbReference type="Proteomes" id="UP001320420"/>
    </source>
</evidence>
<dbReference type="PANTHER" id="PTHR37799">
    <property type="entry name" value="37S RIBOSOMAL PROTEIN S25, MITOCHONDRIAL"/>
    <property type="match status" value="1"/>
</dbReference>
<gene>
    <name evidence="7" type="primary">RSM25</name>
    <name evidence="7" type="ORF">SLS62_002062</name>
</gene>
<accession>A0AAN9YV53</accession>
<evidence type="ECO:0000256" key="4">
    <source>
        <dbReference type="ARBA" id="ARBA00023128"/>
    </source>
</evidence>
<dbReference type="Proteomes" id="UP001320420">
    <property type="component" value="Unassembled WGS sequence"/>
</dbReference>
<proteinExistence type="inferred from homology"/>
<dbReference type="GO" id="GO:0003735">
    <property type="term" value="F:structural constituent of ribosome"/>
    <property type="evidence" value="ECO:0007669"/>
    <property type="project" value="UniProtKB-UniRule"/>
</dbReference>
<name>A0AAN9YV53_9PEZI</name>
<dbReference type="EMBL" id="JAKJXP020000010">
    <property type="protein sequence ID" value="KAK7755777.1"/>
    <property type="molecule type" value="Genomic_DNA"/>
</dbReference>
<keyword evidence="4 6" id="KW-0496">Mitochondrion</keyword>
<reference evidence="7 8" key="1">
    <citation type="submission" date="2024-02" db="EMBL/GenBank/DDBJ databases">
        <title>De novo assembly and annotation of 12 fungi associated with fruit tree decline syndrome in Ontario, Canada.</title>
        <authorList>
            <person name="Sulman M."/>
            <person name="Ellouze W."/>
            <person name="Ilyukhin E."/>
        </authorList>
    </citation>
    <scope>NUCLEOTIDE SEQUENCE [LARGE SCALE GENOMIC DNA]</scope>
    <source>
        <strain evidence="7 8">M11/M66-122</strain>
    </source>
</reference>
<protein>
    <recommendedName>
        <fullName evidence="6">37S ribosomal protein S25, mitochondrial</fullName>
    </recommendedName>
</protein>
<dbReference type="AlphaFoldDB" id="A0AAN9YV53"/>
<evidence type="ECO:0000256" key="6">
    <source>
        <dbReference type="PIRNR" id="PIRNR029764"/>
    </source>
</evidence>
<dbReference type="GO" id="GO:0005763">
    <property type="term" value="C:mitochondrial small ribosomal subunit"/>
    <property type="evidence" value="ECO:0007669"/>
    <property type="project" value="UniProtKB-UniRule"/>
</dbReference>
<dbReference type="Pfam" id="PF13741">
    <property type="entry name" value="MRP-S25"/>
    <property type="match status" value="1"/>
</dbReference>
<dbReference type="InterPro" id="IPR059242">
    <property type="entry name" value="mS23_dom"/>
</dbReference>
<comment type="subunit">
    <text evidence="6">Component of the mitochondrial small ribosomal subunit.</text>
</comment>
<comment type="caution">
    <text evidence="7">The sequence shown here is derived from an EMBL/GenBank/DDBJ whole genome shotgun (WGS) entry which is preliminary data.</text>
</comment>